<name>A0AAD9L692_PAPLA</name>
<evidence type="ECO:0000259" key="13">
    <source>
        <dbReference type="Pfam" id="PF10509"/>
    </source>
</evidence>
<dbReference type="GO" id="GO:0004335">
    <property type="term" value="F:galactokinase activity"/>
    <property type="evidence" value="ECO:0007669"/>
    <property type="project" value="UniProtKB-EC"/>
</dbReference>
<evidence type="ECO:0000256" key="6">
    <source>
        <dbReference type="ARBA" id="ARBA00022741"/>
    </source>
</evidence>
<dbReference type="Pfam" id="PF10509">
    <property type="entry name" value="GalKase_gal_bdg"/>
    <property type="match status" value="1"/>
</dbReference>
<dbReference type="Gene3D" id="3.30.70.3170">
    <property type="match status" value="1"/>
</dbReference>
<dbReference type="PANTHER" id="PTHR10457">
    <property type="entry name" value="MEVALONATE KINASE/GALACTOKINASE"/>
    <property type="match status" value="1"/>
</dbReference>
<feature type="domain" description="GHMP kinase C-terminal" evidence="12">
    <location>
        <begin position="413"/>
        <end position="467"/>
    </location>
</feature>
<evidence type="ECO:0000313" key="15">
    <source>
        <dbReference type="Proteomes" id="UP001182556"/>
    </source>
</evidence>
<dbReference type="PANTHER" id="PTHR10457:SF7">
    <property type="entry name" value="GALACTOKINASE-RELATED"/>
    <property type="match status" value="1"/>
</dbReference>
<dbReference type="SUPFAM" id="SSF54211">
    <property type="entry name" value="Ribosomal protein S5 domain 2-like"/>
    <property type="match status" value="1"/>
</dbReference>
<dbReference type="InterPro" id="IPR036554">
    <property type="entry name" value="GHMP_kinase_C_sf"/>
</dbReference>
<dbReference type="Pfam" id="PF00288">
    <property type="entry name" value="GHMP_kinases_N"/>
    <property type="match status" value="1"/>
</dbReference>
<evidence type="ECO:0000256" key="7">
    <source>
        <dbReference type="ARBA" id="ARBA00022777"/>
    </source>
</evidence>
<keyword evidence="5" id="KW-0808">Transferase</keyword>
<organism evidence="14 15">
    <name type="scientific">Papiliotrema laurentii</name>
    <name type="common">Cryptococcus laurentii</name>
    <dbReference type="NCBI Taxonomy" id="5418"/>
    <lineage>
        <taxon>Eukaryota</taxon>
        <taxon>Fungi</taxon>
        <taxon>Dikarya</taxon>
        <taxon>Basidiomycota</taxon>
        <taxon>Agaricomycotina</taxon>
        <taxon>Tremellomycetes</taxon>
        <taxon>Tremellales</taxon>
        <taxon>Rhynchogastremaceae</taxon>
        <taxon>Papiliotrema</taxon>
    </lineage>
</organism>
<evidence type="ECO:0000256" key="5">
    <source>
        <dbReference type="ARBA" id="ARBA00022679"/>
    </source>
</evidence>
<dbReference type="InterPro" id="IPR013750">
    <property type="entry name" value="GHMP_kinase_C_dom"/>
</dbReference>
<dbReference type="PROSITE" id="PS00627">
    <property type="entry name" value="GHMP_KINASES_ATP"/>
    <property type="match status" value="1"/>
</dbReference>
<dbReference type="InterPro" id="IPR020568">
    <property type="entry name" value="Ribosomal_Su5_D2-typ_SF"/>
</dbReference>
<comment type="pathway">
    <text evidence="1">Carbohydrate metabolism; galactose metabolism.</text>
</comment>
<dbReference type="Pfam" id="PF08544">
    <property type="entry name" value="GHMP_kinases_C"/>
    <property type="match status" value="1"/>
</dbReference>
<dbReference type="InterPro" id="IPR000705">
    <property type="entry name" value="Galactokinase"/>
</dbReference>
<dbReference type="Gene3D" id="1.20.1440.340">
    <property type="match status" value="1"/>
</dbReference>
<dbReference type="InterPro" id="IPR006203">
    <property type="entry name" value="GHMP_knse_ATP-bd_CS"/>
</dbReference>
<dbReference type="GO" id="GO:0005829">
    <property type="term" value="C:cytosol"/>
    <property type="evidence" value="ECO:0007669"/>
    <property type="project" value="TreeGrafter"/>
</dbReference>
<comment type="catalytic activity">
    <reaction evidence="10">
        <text>alpha-D-galactose + ATP = alpha-D-galactose 1-phosphate + ADP + H(+)</text>
        <dbReference type="Rhea" id="RHEA:13553"/>
        <dbReference type="ChEBI" id="CHEBI:15378"/>
        <dbReference type="ChEBI" id="CHEBI:28061"/>
        <dbReference type="ChEBI" id="CHEBI:30616"/>
        <dbReference type="ChEBI" id="CHEBI:58336"/>
        <dbReference type="ChEBI" id="CHEBI:456216"/>
        <dbReference type="EC" id="2.7.1.6"/>
    </reaction>
    <physiologicalReaction direction="left-to-right" evidence="10">
        <dbReference type="Rhea" id="RHEA:13554"/>
    </physiologicalReaction>
</comment>
<dbReference type="GO" id="GO:0005524">
    <property type="term" value="F:ATP binding"/>
    <property type="evidence" value="ECO:0007669"/>
    <property type="project" value="UniProtKB-KW"/>
</dbReference>
<keyword evidence="14" id="KW-0689">Ribosomal protein</keyword>
<evidence type="ECO:0000256" key="4">
    <source>
        <dbReference type="ARBA" id="ARBA00019487"/>
    </source>
</evidence>
<comment type="caution">
    <text evidence="14">The sequence shown here is derived from an EMBL/GenBank/DDBJ whole genome shotgun (WGS) entry which is preliminary data.</text>
</comment>
<dbReference type="AlphaFoldDB" id="A0AAD9L692"/>
<accession>A0AAD9L692</accession>
<evidence type="ECO:0000256" key="2">
    <source>
        <dbReference type="ARBA" id="ARBA00006566"/>
    </source>
</evidence>
<keyword evidence="8" id="KW-0067">ATP-binding</keyword>
<keyword evidence="14" id="KW-0687">Ribonucleoprotein</keyword>
<dbReference type="InterPro" id="IPR014721">
    <property type="entry name" value="Ribsml_uS5_D2-typ_fold_subgr"/>
</dbReference>
<keyword evidence="6" id="KW-0547">Nucleotide-binding</keyword>
<evidence type="ECO:0000256" key="10">
    <source>
        <dbReference type="ARBA" id="ARBA00049538"/>
    </source>
</evidence>
<sequence length="520" mass="56200">MAQAPVKTFSSIEDIYPTSSACSRERTRWRRVVDTFTKVHGRQPSHIIRAPGRVNVLGEHIDYSLFPVIPAAIEQDILIAISTEPSSSSTPVVQIANTSPKYAQQEFRLSPDSRENWVVEGGLGKDWCSYAKATIAECSSRSQDVPASMKWLVDGVVPEGAGLSSSAAFVVASVLAVSVANGRTADLNQSDVVKMALKSEHRLGLVNGGMDQAASVFCLPGQLLHLSFHPELSPDLLPLPSSLALVITNSLEPHALADSAPERYNLRVFENLCAVRLLLHSWKVEVDGSPPRSKEEAGRVWMKEALAYLQDSLGLSEEESFKRVAQDLDSVLGVDGRDEKGWTLEEIVAASGMSREEFDDTFTKFIEVRADRFHLYKRAKHTIEESLRVVEFKALCDKNAAAGASQCSQEVQKQLGELINASHASLRDLYAATVPSVDTLQKLCLESGALGSRQTGGGWGGAVISLVPVSSLDEFMSSIKGKFSAYEGLSDEALGKAVFATAPGCGAGVLEMTDAFLQSL</sequence>
<gene>
    <name evidence="14" type="ORF">DB88DRAFT_488204</name>
</gene>
<dbReference type="PRINTS" id="PR00959">
    <property type="entry name" value="MEVGALKINASE"/>
</dbReference>
<dbReference type="SUPFAM" id="SSF55060">
    <property type="entry name" value="GHMP Kinase, C-terminal domain"/>
    <property type="match status" value="1"/>
</dbReference>
<evidence type="ECO:0000256" key="3">
    <source>
        <dbReference type="ARBA" id="ARBA00012315"/>
    </source>
</evidence>
<evidence type="ECO:0000259" key="11">
    <source>
        <dbReference type="Pfam" id="PF00288"/>
    </source>
</evidence>
<evidence type="ECO:0000256" key="9">
    <source>
        <dbReference type="ARBA" id="ARBA00029590"/>
    </source>
</evidence>
<keyword evidence="7" id="KW-0418">Kinase</keyword>
<evidence type="ECO:0000259" key="12">
    <source>
        <dbReference type="Pfam" id="PF08544"/>
    </source>
</evidence>
<dbReference type="Proteomes" id="UP001182556">
    <property type="component" value="Unassembled WGS sequence"/>
</dbReference>
<dbReference type="InterPro" id="IPR006204">
    <property type="entry name" value="GHMP_kinase_N_dom"/>
</dbReference>
<comment type="similarity">
    <text evidence="2">Belongs to the GHMP kinase family. GalK subfamily.</text>
</comment>
<protein>
    <recommendedName>
        <fullName evidence="4">Galactokinase</fullName>
        <ecNumber evidence="3">2.7.1.6</ecNumber>
    </recommendedName>
    <alternativeName>
        <fullName evidence="9">Galactose kinase</fullName>
    </alternativeName>
</protein>
<dbReference type="InterPro" id="IPR006206">
    <property type="entry name" value="Mevalonate/galactokinase"/>
</dbReference>
<dbReference type="EMBL" id="JAODAN010000004">
    <property type="protein sequence ID" value="KAK1925191.1"/>
    <property type="molecule type" value="Genomic_DNA"/>
</dbReference>
<dbReference type="PRINTS" id="PR00473">
    <property type="entry name" value="GALCTOKINASE"/>
</dbReference>
<evidence type="ECO:0000256" key="1">
    <source>
        <dbReference type="ARBA" id="ARBA00004947"/>
    </source>
</evidence>
<dbReference type="PIRSF" id="PIRSF000530">
    <property type="entry name" value="Galactokinase"/>
    <property type="match status" value="1"/>
</dbReference>
<dbReference type="InterPro" id="IPR019539">
    <property type="entry name" value="GalKase_N"/>
</dbReference>
<evidence type="ECO:0000256" key="8">
    <source>
        <dbReference type="ARBA" id="ARBA00022840"/>
    </source>
</evidence>
<dbReference type="NCBIfam" id="TIGR00131">
    <property type="entry name" value="gal_kin"/>
    <property type="match status" value="1"/>
</dbReference>
<dbReference type="GO" id="GO:0005840">
    <property type="term" value="C:ribosome"/>
    <property type="evidence" value="ECO:0007669"/>
    <property type="project" value="UniProtKB-KW"/>
</dbReference>
<dbReference type="Gene3D" id="3.30.230.10">
    <property type="match status" value="1"/>
</dbReference>
<feature type="domain" description="GHMP kinase N-terminal" evidence="11">
    <location>
        <begin position="130"/>
        <end position="217"/>
    </location>
</feature>
<dbReference type="GO" id="GO:0006012">
    <property type="term" value="P:galactose metabolic process"/>
    <property type="evidence" value="ECO:0007669"/>
    <property type="project" value="InterPro"/>
</dbReference>
<proteinExistence type="inferred from homology"/>
<dbReference type="EC" id="2.7.1.6" evidence="3"/>
<keyword evidence="15" id="KW-1185">Reference proteome</keyword>
<reference evidence="14" key="1">
    <citation type="submission" date="2023-02" db="EMBL/GenBank/DDBJ databases">
        <title>Identification and recombinant expression of a fungal hydrolase from Papiliotrema laurentii that hydrolyzes apple cutin and clears colloidal polyester polyurethane.</title>
        <authorList>
            <consortium name="DOE Joint Genome Institute"/>
            <person name="Roman V.A."/>
            <person name="Bojanowski C."/>
            <person name="Crable B.R."/>
            <person name="Wagner D.N."/>
            <person name="Hung C.S."/>
            <person name="Nadeau L.J."/>
            <person name="Schratz L."/>
            <person name="Haridas S."/>
            <person name="Pangilinan J."/>
            <person name="Lipzen A."/>
            <person name="Na H."/>
            <person name="Yan M."/>
            <person name="Ng V."/>
            <person name="Grigoriev I.V."/>
            <person name="Spatafora J.W."/>
            <person name="Barlow D."/>
            <person name="Biffinger J."/>
            <person name="Kelley-Loughnane N."/>
            <person name="Varaljay V.A."/>
            <person name="Crookes-Goodson W.J."/>
        </authorList>
    </citation>
    <scope>NUCLEOTIDE SEQUENCE</scope>
    <source>
        <strain evidence="14">5307AH</strain>
    </source>
</reference>
<evidence type="ECO:0000313" key="14">
    <source>
        <dbReference type="EMBL" id="KAK1925191.1"/>
    </source>
</evidence>
<feature type="domain" description="Galactokinase N-terminal" evidence="13">
    <location>
        <begin position="35"/>
        <end position="82"/>
    </location>
</feature>